<dbReference type="GO" id="GO:0003677">
    <property type="term" value="F:DNA binding"/>
    <property type="evidence" value="ECO:0007669"/>
    <property type="project" value="UniProtKB-KW"/>
</dbReference>
<proteinExistence type="predicted"/>
<dbReference type="Gene3D" id="1.25.40.10">
    <property type="entry name" value="Tetratricopeptide repeat domain"/>
    <property type="match status" value="1"/>
</dbReference>
<gene>
    <name evidence="5" type="ORF">CCE02nite_35840</name>
</gene>
<keyword evidence="1" id="KW-0805">Transcription regulation</keyword>
<evidence type="ECO:0000256" key="3">
    <source>
        <dbReference type="ARBA" id="ARBA00023163"/>
    </source>
</evidence>
<keyword evidence="3" id="KW-0804">Transcription</keyword>
<dbReference type="PRINTS" id="PR00038">
    <property type="entry name" value="HTHLUXR"/>
</dbReference>
<dbReference type="PANTHER" id="PTHR44688">
    <property type="entry name" value="DNA-BINDING TRANSCRIPTIONAL ACTIVATOR DEVR_DOSR"/>
    <property type="match status" value="1"/>
</dbReference>
<accession>A0A4Y4E6L1</accession>
<dbReference type="SMART" id="SM00421">
    <property type="entry name" value="HTH_LUXR"/>
    <property type="match status" value="1"/>
</dbReference>
<evidence type="ECO:0000313" key="6">
    <source>
        <dbReference type="Proteomes" id="UP000316659"/>
    </source>
</evidence>
<dbReference type="PANTHER" id="PTHR44688:SF16">
    <property type="entry name" value="DNA-BINDING TRANSCRIPTIONAL ACTIVATOR DEVR_DOSR"/>
    <property type="match status" value="1"/>
</dbReference>
<sequence>MSDEAIRETIATGTLDDIEDLSDLLWYDLPGRFALPIMRRVRGLDATEFENRPRLLYAALLAHHRAEIGERDSELRKILNMFAAQGRSYATRLTSFTRPSDLITAGTIAVVSARLRGAYEESERLGTWVDKQLVLTGSGHTLPWTTAHVATKPGWLSAERGTTAMLAGRLDHAAKLYTRAHLEAGPPPHAHHAGANALANLALVAAYRGHLDLARTWLTALDDSAAGPQWIEHLTTVGATVARALVAIEEADPDEARQHLDAVGPATQSLELWPFIAYAHSSHAALFDDPHAALAHLDEARTRHGALEPDPTTLAGQLVLRSEAKLLLKAAEGNRLLQLVDTYPDVAFLRQHAAWAHLLAGHPHEAIRATAQALHQLHIPVPDMMGMHLVLAVAHLRTGNKHHAATAFRKAVRLRTSDNHVKPFLAADPDDLNHLAELAKVPNPLLNRQLRRVNVPRGVEVVRLTPRETAVLTALAAGDTAERAATQFGVSPATVRTQIRSIYRKLGVSRRAAALARAEELGLLHDTTD</sequence>
<evidence type="ECO:0000256" key="2">
    <source>
        <dbReference type="ARBA" id="ARBA00023125"/>
    </source>
</evidence>
<dbReference type="Proteomes" id="UP000316659">
    <property type="component" value="Unassembled WGS sequence"/>
</dbReference>
<comment type="caution">
    <text evidence="5">The sequence shown here is derived from an EMBL/GenBank/DDBJ whole genome shotgun (WGS) entry which is preliminary data.</text>
</comment>
<evidence type="ECO:0000313" key="5">
    <source>
        <dbReference type="EMBL" id="GED11585.1"/>
    </source>
</evidence>
<dbReference type="InterPro" id="IPR036388">
    <property type="entry name" value="WH-like_DNA-bd_sf"/>
</dbReference>
<dbReference type="SUPFAM" id="SSF48452">
    <property type="entry name" value="TPR-like"/>
    <property type="match status" value="1"/>
</dbReference>
<dbReference type="InterPro" id="IPR011990">
    <property type="entry name" value="TPR-like_helical_dom_sf"/>
</dbReference>
<dbReference type="AlphaFoldDB" id="A0A4Y4E6L1"/>
<keyword evidence="2" id="KW-0238">DNA-binding</keyword>
<dbReference type="SUPFAM" id="SSF46894">
    <property type="entry name" value="C-terminal effector domain of the bipartite response regulators"/>
    <property type="match status" value="1"/>
</dbReference>
<dbReference type="EMBL" id="BJNZ01000032">
    <property type="protein sequence ID" value="GED11585.1"/>
    <property type="molecule type" value="Genomic_DNA"/>
</dbReference>
<dbReference type="InterPro" id="IPR000792">
    <property type="entry name" value="Tscrpt_reg_LuxR_C"/>
</dbReference>
<protein>
    <recommendedName>
        <fullName evidence="4">HTH luxR-type domain-containing protein</fullName>
    </recommendedName>
</protein>
<organism evidence="5 6">
    <name type="scientific">Cellulosimicrobium cellulans</name>
    <name type="common">Arthrobacter luteus</name>
    <dbReference type="NCBI Taxonomy" id="1710"/>
    <lineage>
        <taxon>Bacteria</taxon>
        <taxon>Bacillati</taxon>
        <taxon>Actinomycetota</taxon>
        <taxon>Actinomycetes</taxon>
        <taxon>Micrococcales</taxon>
        <taxon>Promicromonosporaceae</taxon>
        <taxon>Cellulosimicrobium</taxon>
    </lineage>
</organism>
<reference evidence="5 6" key="1">
    <citation type="submission" date="2019-06" db="EMBL/GenBank/DDBJ databases">
        <title>Whole genome shotgun sequence of Cellulosimicrobium cellulans NBRC 15516.</title>
        <authorList>
            <person name="Hosoyama A."/>
            <person name="Uohara A."/>
            <person name="Ohji S."/>
            <person name="Ichikawa N."/>
        </authorList>
    </citation>
    <scope>NUCLEOTIDE SEQUENCE [LARGE SCALE GENOMIC DNA]</scope>
    <source>
        <strain evidence="5 6">NBRC 15516</strain>
    </source>
</reference>
<dbReference type="CDD" id="cd06170">
    <property type="entry name" value="LuxR_C_like"/>
    <property type="match status" value="1"/>
</dbReference>
<dbReference type="Gene3D" id="1.10.10.10">
    <property type="entry name" value="Winged helix-like DNA-binding domain superfamily/Winged helix DNA-binding domain"/>
    <property type="match status" value="1"/>
</dbReference>
<dbReference type="GO" id="GO:0006355">
    <property type="term" value="P:regulation of DNA-templated transcription"/>
    <property type="evidence" value="ECO:0007669"/>
    <property type="project" value="InterPro"/>
</dbReference>
<dbReference type="PROSITE" id="PS50043">
    <property type="entry name" value="HTH_LUXR_2"/>
    <property type="match status" value="1"/>
</dbReference>
<name>A0A4Y4E6L1_CELCE</name>
<dbReference type="InterPro" id="IPR016032">
    <property type="entry name" value="Sig_transdc_resp-reg_C-effctor"/>
</dbReference>
<evidence type="ECO:0000256" key="1">
    <source>
        <dbReference type="ARBA" id="ARBA00023015"/>
    </source>
</evidence>
<dbReference type="Pfam" id="PF00196">
    <property type="entry name" value="GerE"/>
    <property type="match status" value="1"/>
</dbReference>
<evidence type="ECO:0000259" key="4">
    <source>
        <dbReference type="PROSITE" id="PS50043"/>
    </source>
</evidence>
<feature type="domain" description="HTH luxR-type" evidence="4">
    <location>
        <begin position="457"/>
        <end position="522"/>
    </location>
</feature>